<dbReference type="Proteomes" id="UP001218218">
    <property type="component" value="Unassembled WGS sequence"/>
</dbReference>
<evidence type="ECO:0000313" key="1">
    <source>
        <dbReference type="EMBL" id="KAJ7328381.1"/>
    </source>
</evidence>
<protein>
    <submittedName>
        <fullName evidence="1">Uncharacterized protein</fullName>
    </submittedName>
</protein>
<comment type="caution">
    <text evidence="1">The sequence shown here is derived from an EMBL/GenBank/DDBJ whole genome shotgun (WGS) entry which is preliminary data.</text>
</comment>
<gene>
    <name evidence="1" type="ORF">DFH08DRAFT_967513</name>
</gene>
<dbReference type="EMBL" id="JARIHO010000039">
    <property type="protein sequence ID" value="KAJ7328381.1"/>
    <property type="molecule type" value="Genomic_DNA"/>
</dbReference>
<reference evidence="1" key="1">
    <citation type="submission" date="2023-03" db="EMBL/GenBank/DDBJ databases">
        <title>Massive genome expansion in bonnet fungi (Mycena s.s.) driven by repeated elements and novel gene families across ecological guilds.</title>
        <authorList>
            <consortium name="Lawrence Berkeley National Laboratory"/>
            <person name="Harder C.B."/>
            <person name="Miyauchi S."/>
            <person name="Viragh M."/>
            <person name="Kuo A."/>
            <person name="Thoen E."/>
            <person name="Andreopoulos B."/>
            <person name="Lu D."/>
            <person name="Skrede I."/>
            <person name="Drula E."/>
            <person name="Henrissat B."/>
            <person name="Morin E."/>
            <person name="Kohler A."/>
            <person name="Barry K."/>
            <person name="LaButti K."/>
            <person name="Morin E."/>
            <person name="Salamov A."/>
            <person name="Lipzen A."/>
            <person name="Mereny Z."/>
            <person name="Hegedus B."/>
            <person name="Baldrian P."/>
            <person name="Stursova M."/>
            <person name="Weitz H."/>
            <person name="Taylor A."/>
            <person name="Grigoriev I.V."/>
            <person name="Nagy L.G."/>
            <person name="Martin F."/>
            <person name="Kauserud H."/>
        </authorList>
    </citation>
    <scope>NUCLEOTIDE SEQUENCE</scope>
    <source>
        <strain evidence="1">CBHHK002</strain>
    </source>
</reference>
<accession>A0AAD6ZLY0</accession>
<name>A0AAD6ZLY0_9AGAR</name>
<keyword evidence="2" id="KW-1185">Reference proteome</keyword>
<sequence>MDILHFDDELVILQRSATELVIYCRLAGIAVTISWPTHNGVKIKASGLRAWLLARGLFIECFCGFTSHRTERKPCRFVVSKVTGDVFGFCHYAQARCLFKINLTEVHDTCLLTSEYPDLPTLARREAPDMDILLVVFTLHGYPHQDLAPHFEGYAREHNSRYPAGTHQLSGPLLTRRPSNAHGGKALRIGAISGRSRHPTLATSRLTSFLPAVLCKQRPHIVAVLVATLGFRVTDSDLLNPRSLSLGRYQLEEAESLSNMSLRIAPMPMPRPAPLAS</sequence>
<dbReference type="AlphaFoldDB" id="A0AAD6ZLY0"/>
<proteinExistence type="predicted"/>
<organism evidence="1 2">
    <name type="scientific">Mycena albidolilacea</name>
    <dbReference type="NCBI Taxonomy" id="1033008"/>
    <lineage>
        <taxon>Eukaryota</taxon>
        <taxon>Fungi</taxon>
        <taxon>Dikarya</taxon>
        <taxon>Basidiomycota</taxon>
        <taxon>Agaricomycotina</taxon>
        <taxon>Agaricomycetes</taxon>
        <taxon>Agaricomycetidae</taxon>
        <taxon>Agaricales</taxon>
        <taxon>Marasmiineae</taxon>
        <taxon>Mycenaceae</taxon>
        <taxon>Mycena</taxon>
    </lineage>
</organism>
<evidence type="ECO:0000313" key="2">
    <source>
        <dbReference type="Proteomes" id="UP001218218"/>
    </source>
</evidence>